<accession>A0A0L0C2H2</accession>
<dbReference type="Proteomes" id="UP000037069">
    <property type="component" value="Unassembled WGS sequence"/>
</dbReference>
<dbReference type="AlphaFoldDB" id="A0A0L0C2H2"/>
<evidence type="ECO:0000313" key="9">
    <source>
        <dbReference type="Proteomes" id="UP000037069"/>
    </source>
</evidence>
<dbReference type="InterPro" id="IPR012349">
    <property type="entry name" value="Split_barrel_FMN-bd"/>
</dbReference>
<evidence type="ECO:0000256" key="5">
    <source>
        <dbReference type="ARBA" id="ARBA00022630"/>
    </source>
</evidence>
<evidence type="ECO:0000313" key="8">
    <source>
        <dbReference type="EMBL" id="KNC26451.1"/>
    </source>
</evidence>
<keyword evidence="7" id="KW-0560">Oxidoreductase</keyword>
<comment type="caution">
    <text evidence="8">The sequence shown here is derived from an EMBL/GenBank/DDBJ whole genome shotgun (WGS) entry which is preliminary data.</text>
</comment>
<comment type="pathway">
    <text evidence="2">Cofactor metabolism; pyridoxal 5'-phosphate salvage; pyridoxal 5'-phosphate from pyridoxamine 5'-phosphate: step 1/1.</text>
</comment>
<proteinExistence type="predicted"/>
<dbReference type="UniPathway" id="UPA01068">
    <property type="reaction ID" value="UER00304"/>
</dbReference>
<evidence type="ECO:0000256" key="1">
    <source>
        <dbReference type="ARBA" id="ARBA00001917"/>
    </source>
</evidence>
<keyword evidence="6" id="KW-0288">FMN</keyword>
<dbReference type="SUPFAM" id="SSF50475">
    <property type="entry name" value="FMN-binding split barrel"/>
    <property type="match status" value="1"/>
</dbReference>
<dbReference type="GO" id="GO:0004733">
    <property type="term" value="F:pyridoxamine phosphate oxidase activity"/>
    <property type="evidence" value="ECO:0007669"/>
    <property type="project" value="UniProtKB-EC"/>
</dbReference>
<sequence length="179" mass="21128">MNLATQDNAYGVLNRSVVYRGLSQDEPTPHICFVTEKNSHKYQTLRENPKVAVTILCSIPDIELWQIRLFNAEAVEIIDKEILNKFWQEEPLYAKIRSHICECGKPNDGEELDRKYQEILELYERESIEPEQTKSYTAFKIIPKIWDFYKSEPNKIADRVQYKLIEGETDKWQVYHVDA</sequence>
<name>A0A0L0C2H2_LUCCU</name>
<comment type="pathway">
    <text evidence="3">Cofactor metabolism; pyridoxal 5'-phosphate salvage; pyridoxal 5'-phosphate from pyridoxine 5'-phosphate: step 1/1.</text>
</comment>
<dbReference type="EC" id="1.4.3.5" evidence="4"/>
<keyword evidence="5" id="KW-0285">Flavoprotein</keyword>
<dbReference type="EMBL" id="JRES01000984">
    <property type="protein sequence ID" value="KNC26451.1"/>
    <property type="molecule type" value="Genomic_DNA"/>
</dbReference>
<dbReference type="GO" id="GO:0010181">
    <property type="term" value="F:FMN binding"/>
    <property type="evidence" value="ECO:0007669"/>
    <property type="project" value="InterPro"/>
</dbReference>
<comment type="cofactor">
    <cofactor evidence="1">
        <name>FMN</name>
        <dbReference type="ChEBI" id="CHEBI:58210"/>
    </cofactor>
</comment>
<reference evidence="8 9" key="1">
    <citation type="journal article" date="2015" name="Nat. Commun.">
        <title>Lucilia cuprina genome unlocks parasitic fly biology to underpin future interventions.</title>
        <authorList>
            <person name="Anstead C.A."/>
            <person name="Korhonen P.K."/>
            <person name="Young N.D."/>
            <person name="Hall R.S."/>
            <person name="Jex A.R."/>
            <person name="Murali S.C."/>
            <person name="Hughes D.S."/>
            <person name="Lee S.F."/>
            <person name="Perry T."/>
            <person name="Stroehlein A.J."/>
            <person name="Ansell B.R."/>
            <person name="Breugelmans B."/>
            <person name="Hofmann A."/>
            <person name="Qu J."/>
            <person name="Dugan S."/>
            <person name="Lee S.L."/>
            <person name="Chao H."/>
            <person name="Dinh H."/>
            <person name="Han Y."/>
            <person name="Doddapaneni H.V."/>
            <person name="Worley K.C."/>
            <person name="Muzny D.M."/>
            <person name="Ioannidis P."/>
            <person name="Waterhouse R.M."/>
            <person name="Zdobnov E.M."/>
            <person name="James P.J."/>
            <person name="Bagnall N.H."/>
            <person name="Kotze A.C."/>
            <person name="Gibbs R.A."/>
            <person name="Richards S."/>
            <person name="Batterham P."/>
            <person name="Gasser R.B."/>
        </authorList>
    </citation>
    <scope>NUCLEOTIDE SEQUENCE [LARGE SCALE GENOMIC DNA]</scope>
    <source>
        <strain evidence="8 9">LS</strain>
        <tissue evidence="8">Full body</tissue>
    </source>
</reference>
<dbReference type="OMA" id="RSHICEC"/>
<organism evidence="8 9">
    <name type="scientific">Lucilia cuprina</name>
    <name type="common">Green bottle fly</name>
    <name type="synonym">Australian sheep blowfly</name>
    <dbReference type="NCBI Taxonomy" id="7375"/>
    <lineage>
        <taxon>Eukaryota</taxon>
        <taxon>Metazoa</taxon>
        <taxon>Ecdysozoa</taxon>
        <taxon>Arthropoda</taxon>
        <taxon>Hexapoda</taxon>
        <taxon>Insecta</taxon>
        <taxon>Pterygota</taxon>
        <taxon>Neoptera</taxon>
        <taxon>Endopterygota</taxon>
        <taxon>Diptera</taxon>
        <taxon>Brachycera</taxon>
        <taxon>Muscomorpha</taxon>
        <taxon>Oestroidea</taxon>
        <taxon>Calliphoridae</taxon>
        <taxon>Luciliinae</taxon>
        <taxon>Lucilia</taxon>
    </lineage>
</organism>
<dbReference type="Gene3D" id="2.30.110.10">
    <property type="entry name" value="Electron Transport, Fmn-binding Protein, Chain A"/>
    <property type="match status" value="1"/>
</dbReference>
<dbReference type="PANTHER" id="PTHR10851">
    <property type="entry name" value="PYRIDOXINE-5-PHOSPHATE OXIDASE"/>
    <property type="match status" value="1"/>
</dbReference>
<protein>
    <recommendedName>
        <fullName evidence="4">pyridoxal 5'-phosphate synthase</fullName>
        <ecNumber evidence="4">1.4.3.5</ecNumber>
    </recommendedName>
</protein>
<dbReference type="STRING" id="7375.A0A0L0C2H2"/>
<evidence type="ECO:0000256" key="7">
    <source>
        <dbReference type="ARBA" id="ARBA00023002"/>
    </source>
</evidence>
<evidence type="ECO:0000256" key="4">
    <source>
        <dbReference type="ARBA" id="ARBA00012801"/>
    </source>
</evidence>
<gene>
    <name evidence="8" type="ORF">FF38_08571</name>
</gene>
<dbReference type="InterPro" id="IPR000659">
    <property type="entry name" value="Pyridox_Oxase"/>
</dbReference>
<dbReference type="PANTHER" id="PTHR10851:SF4">
    <property type="entry name" value="PYRIDOXAL 5'-PHOSPHATE SYNTHASE"/>
    <property type="match status" value="1"/>
</dbReference>
<dbReference type="GO" id="GO:0008615">
    <property type="term" value="P:pyridoxine biosynthetic process"/>
    <property type="evidence" value="ECO:0007669"/>
    <property type="project" value="InterPro"/>
</dbReference>
<evidence type="ECO:0000256" key="3">
    <source>
        <dbReference type="ARBA" id="ARBA00005037"/>
    </source>
</evidence>
<keyword evidence="9" id="KW-1185">Reference proteome</keyword>
<evidence type="ECO:0000256" key="2">
    <source>
        <dbReference type="ARBA" id="ARBA00004738"/>
    </source>
</evidence>
<evidence type="ECO:0000256" key="6">
    <source>
        <dbReference type="ARBA" id="ARBA00022643"/>
    </source>
</evidence>
<dbReference type="OrthoDB" id="303614at2759"/>